<keyword evidence="7" id="KW-0472">Membrane</keyword>
<keyword evidence="3" id="KW-0812">Transmembrane</keyword>
<evidence type="ECO:0000256" key="4">
    <source>
        <dbReference type="ARBA" id="ARBA00022968"/>
    </source>
</evidence>
<dbReference type="GO" id="GO:0005794">
    <property type="term" value="C:Golgi apparatus"/>
    <property type="evidence" value="ECO:0007669"/>
    <property type="project" value="TreeGrafter"/>
</dbReference>
<evidence type="ECO:0000256" key="7">
    <source>
        <dbReference type="ARBA" id="ARBA00023136"/>
    </source>
</evidence>
<dbReference type="PRINTS" id="PR02084">
    <property type="entry name" value="GOLM1CASC4"/>
</dbReference>
<evidence type="ECO:0000256" key="9">
    <source>
        <dbReference type="SAM" id="MobiDB-lite"/>
    </source>
</evidence>
<keyword evidence="10" id="KW-1185">Reference proteome</keyword>
<organism evidence="10 11">
    <name type="scientific">Aythya fuligula</name>
    <name type="common">Tufted duck</name>
    <name type="synonym">Anas fuligula</name>
    <dbReference type="NCBI Taxonomy" id="219594"/>
    <lineage>
        <taxon>Eukaryota</taxon>
        <taxon>Metazoa</taxon>
        <taxon>Chordata</taxon>
        <taxon>Craniata</taxon>
        <taxon>Vertebrata</taxon>
        <taxon>Euteleostomi</taxon>
        <taxon>Archelosauria</taxon>
        <taxon>Archosauria</taxon>
        <taxon>Dinosauria</taxon>
        <taxon>Saurischia</taxon>
        <taxon>Theropoda</taxon>
        <taxon>Coelurosauria</taxon>
        <taxon>Aves</taxon>
        <taxon>Neognathae</taxon>
        <taxon>Galloanserae</taxon>
        <taxon>Anseriformes</taxon>
        <taxon>Anatidae</taxon>
        <taxon>Aythyinae</taxon>
        <taxon>Aythya</taxon>
    </lineage>
</organism>
<gene>
    <name evidence="11" type="primary">GOLM1</name>
</gene>
<evidence type="ECO:0000313" key="11">
    <source>
        <dbReference type="RefSeq" id="XP_032061598.1"/>
    </source>
</evidence>
<evidence type="ECO:0000256" key="2">
    <source>
        <dbReference type="ARBA" id="ARBA00007474"/>
    </source>
</evidence>
<feature type="compositionally biased region" description="Basic and acidic residues" evidence="9">
    <location>
        <begin position="171"/>
        <end position="191"/>
    </location>
</feature>
<feature type="compositionally biased region" description="Acidic residues" evidence="9">
    <location>
        <begin position="271"/>
        <end position="280"/>
    </location>
</feature>
<evidence type="ECO:0000313" key="10">
    <source>
        <dbReference type="Proteomes" id="UP000504639"/>
    </source>
</evidence>
<feature type="compositionally biased region" description="Basic and acidic residues" evidence="9">
    <location>
        <begin position="236"/>
        <end position="256"/>
    </location>
</feature>
<dbReference type="AlphaFoldDB" id="A0A6J3EJT5"/>
<feature type="region of interest" description="Disordered" evidence="9">
    <location>
        <begin position="171"/>
        <end position="315"/>
    </location>
</feature>
<feature type="compositionally biased region" description="Basic and acidic residues" evidence="9">
    <location>
        <begin position="211"/>
        <end position="229"/>
    </location>
</feature>
<accession>A0A6J3EJT5</accession>
<feature type="coiled-coil region" evidence="8">
    <location>
        <begin position="57"/>
        <end position="170"/>
    </location>
</feature>
<comment type="subcellular location">
    <subcellularLocation>
        <location evidence="1">Membrane</location>
        <topology evidence="1">Single-pass type II membrane protein</topology>
    </subcellularLocation>
</comment>
<feature type="compositionally biased region" description="Basic and acidic residues" evidence="9">
    <location>
        <begin position="299"/>
        <end position="315"/>
    </location>
</feature>
<dbReference type="GO" id="GO:0016020">
    <property type="term" value="C:membrane"/>
    <property type="evidence" value="ECO:0007669"/>
    <property type="project" value="UniProtKB-SubCell"/>
</dbReference>
<keyword evidence="6 8" id="KW-0175">Coiled coil</keyword>
<dbReference type="PANTHER" id="PTHR15896">
    <property type="entry name" value="GOLGI PHOSPHOPROTEIN 2/GP73-RELATED"/>
    <property type="match status" value="1"/>
</dbReference>
<evidence type="ECO:0000256" key="6">
    <source>
        <dbReference type="ARBA" id="ARBA00023054"/>
    </source>
</evidence>
<proteinExistence type="inferred from homology"/>
<reference evidence="11" key="1">
    <citation type="submission" date="2025-08" db="UniProtKB">
        <authorList>
            <consortium name="RefSeq"/>
        </authorList>
    </citation>
    <scope>IDENTIFICATION</scope>
    <source>
        <tissue evidence="11">Lung</tissue>
    </source>
</reference>
<name>A0A6J3EJT5_AYTFU</name>
<dbReference type="RefSeq" id="XP_032061598.1">
    <property type="nucleotide sequence ID" value="XM_032205707.1"/>
</dbReference>
<evidence type="ECO:0000256" key="1">
    <source>
        <dbReference type="ARBA" id="ARBA00004606"/>
    </source>
</evidence>
<evidence type="ECO:0000256" key="8">
    <source>
        <dbReference type="SAM" id="Coils"/>
    </source>
</evidence>
<keyword evidence="4" id="KW-0735">Signal-anchor</keyword>
<dbReference type="Gene3D" id="1.10.287.1490">
    <property type="match status" value="1"/>
</dbReference>
<evidence type="ECO:0000256" key="5">
    <source>
        <dbReference type="ARBA" id="ARBA00022989"/>
    </source>
</evidence>
<dbReference type="GeneID" id="116500597"/>
<keyword evidence="5" id="KW-1133">Transmembrane helix</keyword>
<protein>
    <submittedName>
        <fullName evidence="11">Golgi membrane protein 1 isoform X2</fullName>
    </submittedName>
</protein>
<dbReference type="PANTHER" id="PTHR15896:SF8">
    <property type="entry name" value="GOLGI MEMBRANE PROTEIN 1"/>
    <property type="match status" value="1"/>
</dbReference>
<sequence>MKSPPLLVAALLACIIVLGFNYWVASSRNVDLQSRIIGLESKVRRAAAERGAVELKKNEFQGELEKQREQIDKIQSLHSFQMENADRAHQEEKAVLINNITTNERLIQSLKDHLKELQTEYGKLQINVYQFQKNQTNLQRKFSYDLSQCINQMKELKEQCEERINEITKKGSDVSQVRENKDFPEDSKKSGQADSQLPALKQSEFMQTDSEQPKDNDVPKEELTVKKTDPLQAQERISDLAAIRKQDPKAEEEKLSDNQAQDALKDKDVDYNVDENEAESETDKQAALAGIANVQNSDENMKNHLYDQTEKRERL</sequence>
<dbReference type="InterPro" id="IPR026139">
    <property type="entry name" value="GOLM1/CASC4"/>
</dbReference>
<evidence type="ECO:0000256" key="3">
    <source>
        <dbReference type="ARBA" id="ARBA00022692"/>
    </source>
</evidence>
<dbReference type="Proteomes" id="UP000504639">
    <property type="component" value="Chromosome Z"/>
</dbReference>
<comment type="similarity">
    <text evidence="2">Belongs to the GOLM family.</text>
</comment>
<dbReference type="CTD" id="51280"/>